<feature type="transmembrane region" description="Helical" evidence="1">
    <location>
        <begin position="77"/>
        <end position="94"/>
    </location>
</feature>
<keyword evidence="1" id="KW-0472">Membrane</keyword>
<dbReference type="AlphaFoldDB" id="A0A2R8BRW6"/>
<gene>
    <name evidence="2" type="ORF">PAA8504_00713</name>
</gene>
<proteinExistence type="predicted"/>
<evidence type="ECO:0000313" key="2">
    <source>
        <dbReference type="EMBL" id="SPJ22914.1"/>
    </source>
</evidence>
<accession>A0A2R8BRW6</accession>
<feature type="transmembrane region" description="Helical" evidence="1">
    <location>
        <begin position="30"/>
        <end position="56"/>
    </location>
</feature>
<feature type="transmembrane region" description="Helical" evidence="1">
    <location>
        <begin position="100"/>
        <end position="122"/>
    </location>
</feature>
<dbReference type="Pfam" id="PF07784">
    <property type="entry name" value="DUF1622"/>
    <property type="match status" value="1"/>
</dbReference>
<keyword evidence="1" id="KW-1133">Transmembrane helix</keyword>
<dbReference type="Proteomes" id="UP000244912">
    <property type="component" value="Unassembled WGS sequence"/>
</dbReference>
<dbReference type="PANTHER" id="PTHR38468:SF1">
    <property type="entry name" value="SLL0939 PROTEIN"/>
    <property type="match status" value="1"/>
</dbReference>
<protein>
    <recommendedName>
        <fullName evidence="4">DUF1622 domain-containing protein</fullName>
    </recommendedName>
</protein>
<sequence length="140" mass="15259">MESESEFLGYAREGGALHGELAWLVHGLEWVATVVDLLAIAILVLGAVRFVLGFVLAELQRDGVARVRGINRQRVALGRYILAGLELLIVSDIVHTALSLAMIDLVFLGLLVVIRSLISFFLDRELEAVKHDLANGDITA</sequence>
<dbReference type="InterPro" id="IPR012427">
    <property type="entry name" value="DUF1622"/>
</dbReference>
<dbReference type="RefSeq" id="WP_108892743.1">
    <property type="nucleotide sequence ID" value="NZ_ONZF01000001.1"/>
</dbReference>
<name>A0A2R8BRW6_9RHOB</name>
<dbReference type="PANTHER" id="PTHR38468">
    <property type="entry name" value="SLL0939 PROTEIN"/>
    <property type="match status" value="1"/>
</dbReference>
<organism evidence="2 3">
    <name type="scientific">Palleronia abyssalis</name>
    <dbReference type="NCBI Taxonomy" id="1501240"/>
    <lineage>
        <taxon>Bacteria</taxon>
        <taxon>Pseudomonadati</taxon>
        <taxon>Pseudomonadota</taxon>
        <taxon>Alphaproteobacteria</taxon>
        <taxon>Rhodobacterales</taxon>
        <taxon>Roseobacteraceae</taxon>
        <taxon>Palleronia</taxon>
    </lineage>
</organism>
<dbReference type="EMBL" id="ONZF01000001">
    <property type="protein sequence ID" value="SPJ22914.1"/>
    <property type="molecule type" value="Genomic_DNA"/>
</dbReference>
<keyword evidence="3" id="KW-1185">Reference proteome</keyword>
<reference evidence="2 3" key="1">
    <citation type="submission" date="2018-03" db="EMBL/GenBank/DDBJ databases">
        <authorList>
            <person name="Keele B.F."/>
        </authorList>
    </citation>
    <scope>NUCLEOTIDE SEQUENCE [LARGE SCALE GENOMIC DNA]</scope>
    <source>
        <strain evidence="2 3">CECT 8504</strain>
    </source>
</reference>
<evidence type="ECO:0000313" key="3">
    <source>
        <dbReference type="Proteomes" id="UP000244912"/>
    </source>
</evidence>
<dbReference type="OrthoDB" id="7060802at2"/>
<evidence type="ECO:0000256" key="1">
    <source>
        <dbReference type="SAM" id="Phobius"/>
    </source>
</evidence>
<evidence type="ECO:0008006" key="4">
    <source>
        <dbReference type="Google" id="ProtNLM"/>
    </source>
</evidence>
<keyword evidence="1" id="KW-0812">Transmembrane</keyword>